<comment type="caution">
    <text evidence="2">The sequence shown here is derived from an EMBL/GenBank/DDBJ whole genome shotgun (WGS) entry which is preliminary data.</text>
</comment>
<dbReference type="EMBL" id="JBJXBP010000007">
    <property type="protein sequence ID" value="KAL3820775.1"/>
    <property type="molecule type" value="Genomic_DNA"/>
</dbReference>
<feature type="compositionally biased region" description="Low complexity" evidence="1">
    <location>
        <begin position="1"/>
        <end position="13"/>
    </location>
</feature>
<organism evidence="2 3">
    <name type="scientific">Penstemon smallii</name>
    <dbReference type="NCBI Taxonomy" id="265156"/>
    <lineage>
        <taxon>Eukaryota</taxon>
        <taxon>Viridiplantae</taxon>
        <taxon>Streptophyta</taxon>
        <taxon>Embryophyta</taxon>
        <taxon>Tracheophyta</taxon>
        <taxon>Spermatophyta</taxon>
        <taxon>Magnoliopsida</taxon>
        <taxon>eudicotyledons</taxon>
        <taxon>Gunneridae</taxon>
        <taxon>Pentapetalae</taxon>
        <taxon>asterids</taxon>
        <taxon>lamiids</taxon>
        <taxon>Lamiales</taxon>
        <taxon>Plantaginaceae</taxon>
        <taxon>Cheloneae</taxon>
        <taxon>Penstemon</taxon>
    </lineage>
</organism>
<keyword evidence="3" id="KW-1185">Reference proteome</keyword>
<dbReference type="Proteomes" id="UP001634393">
    <property type="component" value="Unassembled WGS sequence"/>
</dbReference>
<accession>A0ABD3S8D7</accession>
<evidence type="ECO:0000313" key="3">
    <source>
        <dbReference type="Proteomes" id="UP001634393"/>
    </source>
</evidence>
<name>A0ABD3S8D7_9LAMI</name>
<protein>
    <submittedName>
        <fullName evidence="2">Uncharacterized protein</fullName>
    </submittedName>
</protein>
<gene>
    <name evidence="2" type="ORF">ACJIZ3_006680</name>
</gene>
<dbReference type="AlphaFoldDB" id="A0ABD3S8D7"/>
<sequence length="62" mass="6660">MEPAIASMTSATTSERRTARNARFTDKASVVLPDEATAALLLIPAVSISLTQNIKAYPYYGN</sequence>
<evidence type="ECO:0000313" key="2">
    <source>
        <dbReference type="EMBL" id="KAL3820775.1"/>
    </source>
</evidence>
<feature type="region of interest" description="Disordered" evidence="1">
    <location>
        <begin position="1"/>
        <end position="20"/>
    </location>
</feature>
<reference evidence="2 3" key="1">
    <citation type="submission" date="2024-12" db="EMBL/GenBank/DDBJ databases">
        <title>The unique morphological basis and parallel evolutionary history of personate flowers in Penstemon.</title>
        <authorList>
            <person name="Depatie T.H."/>
            <person name="Wessinger C.A."/>
        </authorList>
    </citation>
    <scope>NUCLEOTIDE SEQUENCE [LARGE SCALE GENOMIC DNA]</scope>
    <source>
        <strain evidence="2">WTNN_2</strain>
        <tissue evidence="2">Leaf</tissue>
    </source>
</reference>
<evidence type="ECO:0000256" key="1">
    <source>
        <dbReference type="SAM" id="MobiDB-lite"/>
    </source>
</evidence>
<proteinExistence type="predicted"/>